<comment type="caution">
    <text evidence="2">The sequence shown here is derived from an EMBL/GenBank/DDBJ whole genome shotgun (WGS) entry which is preliminary data.</text>
</comment>
<accession>A0ABW0IVB0</accession>
<dbReference type="EMBL" id="JBHSLW010000010">
    <property type="protein sequence ID" value="MFC5419800.1"/>
    <property type="molecule type" value="Genomic_DNA"/>
</dbReference>
<dbReference type="Proteomes" id="UP001596053">
    <property type="component" value="Unassembled WGS sequence"/>
</dbReference>
<dbReference type="PANTHER" id="PTHR34001:SF3">
    <property type="entry name" value="BLL7405 PROTEIN"/>
    <property type="match status" value="1"/>
</dbReference>
<proteinExistence type="inferred from homology"/>
<dbReference type="Gene3D" id="2.40.160.20">
    <property type="match status" value="1"/>
</dbReference>
<dbReference type="SUPFAM" id="SSF56925">
    <property type="entry name" value="OMPA-like"/>
    <property type="match status" value="1"/>
</dbReference>
<name>A0ABW0IVB0_9HYPH</name>
<gene>
    <name evidence="2" type="ORF">ACFPOB_09510</name>
</gene>
<dbReference type="InterPro" id="IPR011250">
    <property type="entry name" value="OMP/PagP_B-barrel"/>
</dbReference>
<organism evidence="2 3">
    <name type="scientific">Bosea eneae</name>
    <dbReference type="NCBI Taxonomy" id="151454"/>
    <lineage>
        <taxon>Bacteria</taxon>
        <taxon>Pseudomonadati</taxon>
        <taxon>Pseudomonadota</taxon>
        <taxon>Alphaproteobacteria</taxon>
        <taxon>Hyphomicrobiales</taxon>
        <taxon>Boseaceae</taxon>
        <taxon>Bosea</taxon>
    </lineage>
</organism>
<keyword evidence="3" id="KW-1185">Reference proteome</keyword>
<sequence>MEPPIFSSGGVDWSGFYFGGLAGYSNVNFDPSQGPGNLIANHLRQTTIETEMGVSRLLNIQSRSTSKSTFGGFAGYNFLFGDVILGIEADYTRLDATTSNSDRISRIQVLSDGYRATADVSGTVSARADQIATLRIRAGYTMGQFMPFITGGLAYGTGKVSSSATVRTQYVDADPSDNTPLPTINNATAFLSGGRKNASMLGGVIGGGVDAVFGGLLLRAEVLYARMEAQGNVTVEHTSARVGAGIKF</sequence>
<evidence type="ECO:0000256" key="1">
    <source>
        <dbReference type="ARBA" id="ARBA00038306"/>
    </source>
</evidence>
<dbReference type="PANTHER" id="PTHR34001">
    <property type="entry name" value="BLL7405 PROTEIN"/>
    <property type="match status" value="1"/>
</dbReference>
<evidence type="ECO:0000313" key="2">
    <source>
        <dbReference type="EMBL" id="MFC5419800.1"/>
    </source>
</evidence>
<dbReference type="RefSeq" id="WP_377797775.1">
    <property type="nucleotide sequence ID" value="NZ_JBHSLW010000010.1"/>
</dbReference>
<evidence type="ECO:0000313" key="3">
    <source>
        <dbReference type="Proteomes" id="UP001596053"/>
    </source>
</evidence>
<dbReference type="InterPro" id="IPR051692">
    <property type="entry name" value="OMP-like"/>
</dbReference>
<protein>
    <submittedName>
        <fullName evidence="2">Outer membrane protein</fullName>
    </submittedName>
</protein>
<reference evidence="3" key="1">
    <citation type="journal article" date="2019" name="Int. J. Syst. Evol. Microbiol.">
        <title>The Global Catalogue of Microorganisms (GCM) 10K type strain sequencing project: providing services to taxonomists for standard genome sequencing and annotation.</title>
        <authorList>
            <consortium name="The Broad Institute Genomics Platform"/>
            <consortium name="The Broad Institute Genome Sequencing Center for Infectious Disease"/>
            <person name="Wu L."/>
            <person name="Ma J."/>
        </authorList>
    </citation>
    <scope>NUCLEOTIDE SEQUENCE [LARGE SCALE GENOMIC DNA]</scope>
    <source>
        <strain evidence="3">NCAIM B.01391</strain>
    </source>
</reference>
<comment type="similarity">
    <text evidence="1">Belongs to the Omp25/RopB family.</text>
</comment>